<name>A0A414J1F9_9FIRM</name>
<evidence type="ECO:0008006" key="5">
    <source>
        <dbReference type="Google" id="ProtNLM"/>
    </source>
</evidence>
<proteinExistence type="predicted"/>
<feature type="coiled-coil region" evidence="1">
    <location>
        <begin position="4"/>
        <end position="45"/>
    </location>
</feature>
<dbReference type="AlphaFoldDB" id="A0A414J1F9"/>
<dbReference type="EMBL" id="QSKF01000014">
    <property type="protein sequence ID" value="RHE37570.1"/>
    <property type="molecule type" value="Genomic_DNA"/>
</dbReference>
<protein>
    <recommendedName>
        <fullName evidence="5">DUF4315 family protein</fullName>
    </recommendedName>
</protein>
<organism evidence="3 4">
    <name type="scientific">Blautia obeum</name>
    <dbReference type="NCBI Taxonomy" id="40520"/>
    <lineage>
        <taxon>Bacteria</taxon>
        <taxon>Bacillati</taxon>
        <taxon>Bacillota</taxon>
        <taxon>Clostridia</taxon>
        <taxon>Lachnospirales</taxon>
        <taxon>Lachnospiraceae</taxon>
        <taxon>Blautia</taxon>
    </lineage>
</organism>
<dbReference type="RefSeq" id="WP_118050647.1">
    <property type="nucleotide sequence ID" value="NZ_CABJFK010000014.1"/>
</dbReference>
<sequence>MKTLERARVDLAKAEKKRDLTKKRLEADEYAVKECEAALMEAENNEYVNEIREWGLTVEKLREIRRSLQKQSLAQTIREKEEKEKNDKPEHVEK</sequence>
<keyword evidence="1" id="KW-0175">Coiled coil</keyword>
<dbReference type="Proteomes" id="UP000283745">
    <property type="component" value="Unassembled WGS sequence"/>
</dbReference>
<reference evidence="3 4" key="1">
    <citation type="submission" date="2018-08" db="EMBL/GenBank/DDBJ databases">
        <title>A genome reference for cultivated species of the human gut microbiota.</title>
        <authorList>
            <person name="Zou Y."/>
            <person name="Xue W."/>
            <person name="Luo G."/>
        </authorList>
    </citation>
    <scope>NUCLEOTIDE SEQUENCE [LARGE SCALE GENOMIC DNA]</scope>
    <source>
        <strain evidence="3 4">AM28-23</strain>
    </source>
</reference>
<evidence type="ECO:0000256" key="1">
    <source>
        <dbReference type="SAM" id="Coils"/>
    </source>
</evidence>
<comment type="caution">
    <text evidence="3">The sequence shown here is derived from an EMBL/GenBank/DDBJ whole genome shotgun (WGS) entry which is preliminary data.</text>
</comment>
<feature type="region of interest" description="Disordered" evidence="2">
    <location>
        <begin position="69"/>
        <end position="94"/>
    </location>
</feature>
<evidence type="ECO:0000313" key="3">
    <source>
        <dbReference type="EMBL" id="RHE37570.1"/>
    </source>
</evidence>
<feature type="compositionally biased region" description="Basic and acidic residues" evidence="2">
    <location>
        <begin position="77"/>
        <end position="94"/>
    </location>
</feature>
<evidence type="ECO:0000313" key="4">
    <source>
        <dbReference type="Proteomes" id="UP000283745"/>
    </source>
</evidence>
<gene>
    <name evidence="3" type="ORF">DW740_15005</name>
</gene>
<accession>A0A414J1F9</accession>
<evidence type="ECO:0000256" key="2">
    <source>
        <dbReference type="SAM" id="MobiDB-lite"/>
    </source>
</evidence>